<dbReference type="AlphaFoldDB" id="G0QWR8"/>
<evidence type="ECO:0000256" key="1">
    <source>
        <dbReference type="ARBA" id="ARBA00004218"/>
    </source>
</evidence>
<dbReference type="STRING" id="857967.G0QWR8"/>
<keyword evidence="7" id="KW-0489">Methyltransferase</keyword>
<evidence type="ECO:0000313" key="7">
    <source>
        <dbReference type="EMBL" id="EGR30339.1"/>
    </source>
</evidence>
<feature type="region of interest" description="Disordered" evidence="6">
    <location>
        <begin position="335"/>
        <end position="368"/>
    </location>
</feature>
<sequence length="368" mass="43120">MITKLKKMDLIVQYIGLKNEDGSVKTEKWIQNTKYIGDWNNNKKNGFGIQFYGNGDKYEGGWQNNLRSGQGTHWISEGKNKLRREYTGDWIDDKKTGKGTMFYANGDRYDGLWLDDKPHNEGRMIYSNGDVYEGQWFIGKRSGYGVMTKRNGDHFEGHWVNDKREGQGSYFFSSKNQVFVGEWVDDMPKTGIYSEVEDPYQIKVEREKHFTDAYVLPNIPDIKLKNPTQVLQDAMENVRKQRTIYRAKFIPIDELYTEEELIELQKEYMAACDDNKKISILALQAILVNMDFNLNEQDIQDYLSKLNPGQTFDSIDYETFARIIAIILEDASDQNKQDKVQEEGSENNNQNQYYEEEYEEQQGYQDYN</sequence>
<accession>G0QWR8</accession>
<dbReference type="RefSeq" id="XP_004031926.1">
    <property type="nucleotide sequence ID" value="XM_004031878.1"/>
</dbReference>
<name>G0QWR8_ICHMU</name>
<dbReference type="OrthoDB" id="270720at2759"/>
<dbReference type="GeneID" id="14906451"/>
<comment type="function">
    <text evidence="5">Assembles a suppression complex (suppresome) by tethering SIRT1 and MDM2 to regulate composite modifications of p53/TP53. Confers both deacetylation-mediated functional inactivation, by SIRT1, and ubiquitination-dependent degradation, by MDM2, of p53/TP53, promoting a proliferative and cell survival behaviors. May play a role in the regulation of spermatogenesis.</text>
</comment>
<dbReference type="InterPro" id="IPR052472">
    <property type="entry name" value="MORN3"/>
</dbReference>
<dbReference type="GO" id="GO:0032259">
    <property type="term" value="P:methylation"/>
    <property type="evidence" value="ECO:0007669"/>
    <property type="project" value="UniProtKB-KW"/>
</dbReference>
<keyword evidence="8" id="KW-1185">Reference proteome</keyword>
<gene>
    <name evidence="7" type="ORF">IMG5_134540</name>
</gene>
<dbReference type="PANTHER" id="PTHR46511:SF1">
    <property type="entry name" value="MORN REPEAT-CONTAINING PROTEIN 3"/>
    <property type="match status" value="1"/>
</dbReference>
<keyword evidence="2" id="KW-0677">Repeat</keyword>
<comment type="subcellular location">
    <subcellularLocation>
        <location evidence="1">Cytoplasmic vesicle</location>
        <location evidence="1">Secretory vesicle</location>
        <location evidence="1">Acrosome</location>
    </subcellularLocation>
</comment>
<evidence type="ECO:0000256" key="3">
    <source>
        <dbReference type="ARBA" id="ARBA00023329"/>
    </source>
</evidence>
<keyword evidence="7" id="KW-0808">Transferase</keyword>
<evidence type="ECO:0000256" key="4">
    <source>
        <dbReference type="ARBA" id="ARBA00039854"/>
    </source>
</evidence>
<reference evidence="7 8" key="1">
    <citation type="submission" date="2011-07" db="EMBL/GenBank/DDBJ databases">
        <authorList>
            <person name="Coyne R."/>
            <person name="Brami D."/>
            <person name="Johnson J."/>
            <person name="Hostetler J."/>
            <person name="Hannick L."/>
            <person name="Clark T."/>
            <person name="Cassidy-Hanley D."/>
            <person name="Inman J."/>
        </authorList>
    </citation>
    <scope>NUCLEOTIDE SEQUENCE [LARGE SCALE GENOMIC DNA]</scope>
    <source>
        <strain evidence="7 8">G5</strain>
    </source>
</reference>
<dbReference type="SMART" id="SM00698">
    <property type="entry name" value="MORN"/>
    <property type="match status" value="6"/>
</dbReference>
<evidence type="ECO:0000256" key="5">
    <source>
        <dbReference type="ARBA" id="ARBA00045851"/>
    </source>
</evidence>
<dbReference type="GO" id="GO:0008168">
    <property type="term" value="F:methyltransferase activity"/>
    <property type="evidence" value="ECO:0007669"/>
    <property type="project" value="UniProtKB-KW"/>
</dbReference>
<dbReference type="SUPFAM" id="SSF82185">
    <property type="entry name" value="Histone H3 K4-specific methyltransferase SET7/9 N-terminal domain"/>
    <property type="match status" value="2"/>
</dbReference>
<dbReference type="Gene3D" id="2.20.110.10">
    <property type="entry name" value="Histone H3 K4-specific methyltransferase SET7/9 N-terminal domain"/>
    <property type="match status" value="3"/>
</dbReference>
<dbReference type="EMBL" id="GL984010">
    <property type="protein sequence ID" value="EGR30339.1"/>
    <property type="molecule type" value="Genomic_DNA"/>
</dbReference>
<dbReference type="Pfam" id="PF02493">
    <property type="entry name" value="MORN"/>
    <property type="match status" value="6"/>
</dbReference>
<evidence type="ECO:0000313" key="8">
    <source>
        <dbReference type="Proteomes" id="UP000008983"/>
    </source>
</evidence>
<dbReference type="eggNOG" id="KOG0231">
    <property type="taxonomic scope" value="Eukaryota"/>
</dbReference>
<organism evidence="7 8">
    <name type="scientific">Ichthyophthirius multifiliis</name>
    <name type="common">White spot disease agent</name>
    <name type="synonym">Ich</name>
    <dbReference type="NCBI Taxonomy" id="5932"/>
    <lineage>
        <taxon>Eukaryota</taxon>
        <taxon>Sar</taxon>
        <taxon>Alveolata</taxon>
        <taxon>Ciliophora</taxon>
        <taxon>Intramacronucleata</taxon>
        <taxon>Oligohymenophorea</taxon>
        <taxon>Hymenostomatida</taxon>
        <taxon>Ophryoglenina</taxon>
        <taxon>Ichthyophthirius</taxon>
    </lineage>
</organism>
<keyword evidence="3" id="KW-0968">Cytoplasmic vesicle</keyword>
<dbReference type="Proteomes" id="UP000008983">
    <property type="component" value="Unassembled WGS sequence"/>
</dbReference>
<dbReference type="InParanoid" id="G0QWR8"/>
<evidence type="ECO:0000256" key="2">
    <source>
        <dbReference type="ARBA" id="ARBA00022737"/>
    </source>
</evidence>
<protein>
    <recommendedName>
        <fullName evidence="4">MORN repeat-containing protein 3</fullName>
    </recommendedName>
</protein>
<dbReference type="InterPro" id="IPR003409">
    <property type="entry name" value="MORN"/>
</dbReference>
<dbReference type="SUPFAM" id="SSF47473">
    <property type="entry name" value="EF-hand"/>
    <property type="match status" value="1"/>
</dbReference>
<dbReference type="OMA" id="NGDWAND"/>
<dbReference type="GO" id="GO:0001669">
    <property type="term" value="C:acrosomal vesicle"/>
    <property type="evidence" value="ECO:0007669"/>
    <property type="project" value="UniProtKB-SubCell"/>
</dbReference>
<evidence type="ECO:0000256" key="6">
    <source>
        <dbReference type="SAM" id="MobiDB-lite"/>
    </source>
</evidence>
<dbReference type="InterPro" id="IPR011992">
    <property type="entry name" value="EF-hand-dom_pair"/>
</dbReference>
<dbReference type="PANTHER" id="PTHR46511">
    <property type="entry name" value="MORN REPEAT-CONTAINING PROTEIN 3"/>
    <property type="match status" value="1"/>
</dbReference>
<proteinExistence type="predicted"/>